<evidence type="ECO:0000313" key="8">
    <source>
        <dbReference type="EMBL" id="XBS55378.1"/>
    </source>
</evidence>
<dbReference type="InterPro" id="IPR019264">
    <property type="entry name" value="DUF2179"/>
</dbReference>
<dbReference type="Gene3D" id="3.30.70.120">
    <property type="match status" value="1"/>
</dbReference>
<dbReference type="EMBL" id="CP157940">
    <property type="protein sequence ID" value="XBS55378.1"/>
    <property type="molecule type" value="Genomic_DNA"/>
</dbReference>
<evidence type="ECO:0000259" key="7">
    <source>
        <dbReference type="Pfam" id="PF10035"/>
    </source>
</evidence>
<accession>A0AAU7PSW4</accession>
<evidence type="ECO:0000256" key="1">
    <source>
        <dbReference type="ARBA" id="ARBA00004651"/>
    </source>
</evidence>
<keyword evidence="5 6" id="KW-0472">Membrane</keyword>
<feature type="transmembrane region" description="Helical" evidence="6">
    <location>
        <begin position="12"/>
        <end position="32"/>
    </location>
</feature>
<proteinExistence type="predicted"/>
<evidence type="ECO:0000256" key="6">
    <source>
        <dbReference type="SAM" id="Phobius"/>
    </source>
</evidence>
<organism evidence="8">
    <name type="scientific">Lacrimispora sp. BS-2</name>
    <dbReference type="NCBI Taxonomy" id="3151850"/>
    <lineage>
        <taxon>Bacteria</taxon>
        <taxon>Bacillati</taxon>
        <taxon>Bacillota</taxon>
        <taxon>Clostridia</taxon>
        <taxon>Lachnospirales</taxon>
        <taxon>Lachnospiraceae</taxon>
        <taxon>Lacrimispora</taxon>
    </lineage>
</organism>
<protein>
    <submittedName>
        <fullName evidence="8">YitT family protein</fullName>
    </submittedName>
</protein>
<keyword evidence="4 6" id="KW-1133">Transmembrane helix</keyword>
<sequence length="287" mass="31600">MKQIENKTLRTLTEYGLITFSIWIMVVGIYFFKFPNNFAFGGVTGFATVFSALTHWSASEFTNIVNTVLLVLGFLFLGRSFGIKTVYATILMSVFLYFLERLYPITKPLTKEPLLELIFAILLPSVGTAILFNTGASSGGTDIIAMILKRYTSLNIGTVLLLVDLAGVILAYFVFGPETGLFSSLGLLAKSLIIGDVIENINLCKCFSIICDDPVPICDYIIHGLNRSATVYEAQGAFSHHKKTVILTTMKRSQALKLKKYIRTVEPSAFILISNSSEIIGNGFLAN</sequence>
<gene>
    <name evidence="8" type="ORF">ABFV83_06190</name>
</gene>
<dbReference type="InterPro" id="IPR015867">
    <property type="entry name" value="N-reg_PII/ATP_PRibTrfase_C"/>
</dbReference>
<dbReference type="PIRSF" id="PIRSF006483">
    <property type="entry name" value="Membrane_protein_YitT"/>
    <property type="match status" value="1"/>
</dbReference>
<feature type="transmembrane region" description="Helical" evidence="6">
    <location>
        <begin position="114"/>
        <end position="133"/>
    </location>
</feature>
<evidence type="ECO:0000256" key="5">
    <source>
        <dbReference type="ARBA" id="ARBA00023136"/>
    </source>
</evidence>
<feature type="transmembrane region" description="Helical" evidence="6">
    <location>
        <begin position="68"/>
        <end position="99"/>
    </location>
</feature>
<name>A0AAU7PSW4_9FIRM</name>
<dbReference type="InterPro" id="IPR003740">
    <property type="entry name" value="YitT"/>
</dbReference>
<keyword evidence="3 6" id="KW-0812">Transmembrane</keyword>
<dbReference type="Pfam" id="PF02588">
    <property type="entry name" value="YitT_membrane"/>
    <property type="match status" value="1"/>
</dbReference>
<dbReference type="GO" id="GO:0005886">
    <property type="term" value="C:plasma membrane"/>
    <property type="evidence" value="ECO:0007669"/>
    <property type="project" value="UniProtKB-SubCell"/>
</dbReference>
<evidence type="ECO:0000256" key="3">
    <source>
        <dbReference type="ARBA" id="ARBA00022692"/>
    </source>
</evidence>
<evidence type="ECO:0000256" key="2">
    <source>
        <dbReference type="ARBA" id="ARBA00022475"/>
    </source>
</evidence>
<dbReference type="Pfam" id="PF10035">
    <property type="entry name" value="DUF2179"/>
    <property type="match status" value="1"/>
</dbReference>
<dbReference type="PANTHER" id="PTHR33545">
    <property type="entry name" value="UPF0750 MEMBRANE PROTEIN YITT-RELATED"/>
    <property type="match status" value="1"/>
</dbReference>
<dbReference type="PANTHER" id="PTHR33545:SF5">
    <property type="entry name" value="UPF0750 MEMBRANE PROTEIN YITT"/>
    <property type="match status" value="1"/>
</dbReference>
<keyword evidence="2" id="KW-1003">Cell membrane</keyword>
<evidence type="ECO:0000256" key="4">
    <source>
        <dbReference type="ARBA" id="ARBA00022989"/>
    </source>
</evidence>
<feature type="transmembrane region" description="Helical" evidence="6">
    <location>
        <begin position="154"/>
        <end position="175"/>
    </location>
</feature>
<reference evidence="8" key="1">
    <citation type="submission" date="2024-06" db="EMBL/GenBank/DDBJ databases">
        <title>Lacrimispora cavernae sp. nov., a novel anaerobe isolated from bat guano pile inside a cave.</title>
        <authorList>
            <person name="Miller S.L."/>
            <person name="Lu N."/>
            <person name="King J."/>
            <person name="Sankaranarayanan K."/>
            <person name="Lawson P.A."/>
        </authorList>
    </citation>
    <scope>NUCLEOTIDE SEQUENCE</scope>
    <source>
        <strain evidence="8">BS-2</strain>
    </source>
</reference>
<feature type="domain" description="DUF2179" evidence="7">
    <location>
        <begin position="227"/>
        <end position="281"/>
    </location>
</feature>
<dbReference type="AlphaFoldDB" id="A0AAU7PSW4"/>
<comment type="subcellular location">
    <subcellularLocation>
        <location evidence="1">Cell membrane</location>
        <topology evidence="1">Multi-pass membrane protein</topology>
    </subcellularLocation>
</comment>
<dbReference type="RefSeq" id="WP_349948051.1">
    <property type="nucleotide sequence ID" value="NZ_CP157940.1"/>
</dbReference>
<dbReference type="InterPro" id="IPR051461">
    <property type="entry name" value="UPF0750_membrane"/>
</dbReference>